<feature type="binding site" evidence="9">
    <location>
        <position position="83"/>
    </location>
    <ligand>
        <name>S-adenosyl-L-methionine</name>
        <dbReference type="ChEBI" id="CHEBI:59789"/>
    </ligand>
</feature>
<keyword evidence="7 8" id="KW-0949">S-adenosyl-L-methionine</keyword>
<evidence type="ECO:0000256" key="1">
    <source>
        <dbReference type="ARBA" id="ARBA00000724"/>
    </source>
</evidence>
<dbReference type="OrthoDB" id="203237at2759"/>
<dbReference type="PANTHER" id="PTHR13600">
    <property type="entry name" value="LEUCINE CARBOXYL METHYLTRANSFERASE"/>
    <property type="match status" value="1"/>
</dbReference>
<evidence type="ECO:0000256" key="3">
    <source>
        <dbReference type="ARBA" id="ARBA00012834"/>
    </source>
</evidence>
<evidence type="ECO:0000256" key="2">
    <source>
        <dbReference type="ARBA" id="ARBA00010703"/>
    </source>
</evidence>
<dbReference type="InterPro" id="IPR029063">
    <property type="entry name" value="SAM-dependent_MTases_sf"/>
</dbReference>
<feature type="binding site" evidence="9">
    <location>
        <begin position="154"/>
        <end position="155"/>
    </location>
    <ligand>
        <name>S-adenosyl-L-methionine</name>
        <dbReference type="ChEBI" id="CHEBI:59789"/>
    </ligand>
</feature>
<dbReference type="STRING" id="61395.A0A1Y1WH27"/>
<dbReference type="InterPro" id="IPR007213">
    <property type="entry name" value="Ppm1/Ppm2/Tcmp"/>
</dbReference>
<evidence type="ECO:0000256" key="5">
    <source>
        <dbReference type="ARBA" id="ARBA00022603"/>
    </source>
</evidence>
<evidence type="ECO:0000256" key="6">
    <source>
        <dbReference type="ARBA" id="ARBA00022679"/>
    </source>
</evidence>
<organism evidence="10 11">
    <name type="scientific">Linderina pennispora</name>
    <dbReference type="NCBI Taxonomy" id="61395"/>
    <lineage>
        <taxon>Eukaryota</taxon>
        <taxon>Fungi</taxon>
        <taxon>Fungi incertae sedis</taxon>
        <taxon>Zoopagomycota</taxon>
        <taxon>Kickxellomycotina</taxon>
        <taxon>Kickxellomycetes</taxon>
        <taxon>Kickxellales</taxon>
        <taxon>Kickxellaceae</taxon>
        <taxon>Linderina</taxon>
    </lineage>
</organism>
<keyword evidence="11" id="KW-1185">Reference proteome</keyword>
<reference evidence="10 11" key="1">
    <citation type="submission" date="2016-07" db="EMBL/GenBank/DDBJ databases">
        <title>Pervasive Adenine N6-methylation of Active Genes in Fungi.</title>
        <authorList>
            <consortium name="DOE Joint Genome Institute"/>
            <person name="Mondo S.J."/>
            <person name="Dannebaum R.O."/>
            <person name="Kuo R.C."/>
            <person name="Labutti K."/>
            <person name="Haridas S."/>
            <person name="Kuo A."/>
            <person name="Salamov A."/>
            <person name="Ahrendt S.R."/>
            <person name="Lipzen A."/>
            <person name="Sullivan W."/>
            <person name="Andreopoulos W.B."/>
            <person name="Clum A."/>
            <person name="Lindquist E."/>
            <person name="Daum C."/>
            <person name="Ramamoorthy G.K."/>
            <person name="Gryganskyi A."/>
            <person name="Culley D."/>
            <person name="Magnuson J.K."/>
            <person name="James T.Y."/>
            <person name="O'Malley M.A."/>
            <person name="Stajich J.E."/>
            <person name="Spatafora J.W."/>
            <person name="Visel A."/>
            <person name="Grigoriev I.V."/>
        </authorList>
    </citation>
    <scope>NUCLEOTIDE SEQUENCE [LARGE SCALE GENOMIC DNA]</scope>
    <source>
        <strain evidence="10 11">ATCC 12442</strain>
    </source>
</reference>
<comment type="caution">
    <text evidence="10">The sequence shown here is derived from an EMBL/GenBank/DDBJ whole genome shotgun (WGS) entry which is preliminary data.</text>
</comment>
<dbReference type="SUPFAM" id="SSF53335">
    <property type="entry name" value="S-adenosyl-L-methionine-dependent methyltransferases"/>
    <property type="match status" value="1"/>
</dbReference>
<evidence type="ECO:0000313" key="11">
    <source>
        <dbReference type="Proteomes" id="UP000193922"/>
    </source>
</evidence>
<dbReference type="Pfam" id="PF04072">
    <property type="entry name" value="LCM"/>
    <property type="match status" value="1"/>
</dbReference>
<dbReference type="GeneID" id="63801138"/>
<dbReference type="InterPro" id="IPR016651">
    <property type="entry name" value="LCMT1"/>
</dbReference>
<evidence type="ECO:0000256" key="4">
    <source>
        <dbReference type="ARBA" id="ARBA00017497"/>
    </source>
</evidence>
<gene>
    <name evidence="10" type="ORF">DL89DRAFT_221071</name>
</gene>
<dbReference type="RefSeq" id="XP_040745848.1">
    <property type="nucleotide sequence ID" value="XM_040884490.1"/>
</dbReference>
<keyword evidence="6 8" id="KW-0808">Transferase</keyword>
<comment type="similarity">
    <text evidence="2 8">Belongs to the methyltransferase superfamily. LCMT family.</text>
</comment>
<comment type="function">
    <text evidence="8">Methylates the carboxyl group of the C-terminal leucine residue of protein phosphatase 2A catalytic subunits to form alpha-leucine ester residues.</text>
</comment>
<dbReference type="Gene3D" id="3.40.50.150">
    <property type="entry name" value="Vaccinia Virus protein VP39"/>
    <property type="match status" value="1"/>
</dbReference>
<protein>
    <recommendedName>
        <fullName evidence="4 8">Leucine carboxyl methyltransferase 1</fullName>
        <ecNumber evidence="3 8">2.1.1.233</ecNumber>
    </recommendedName>
</protein>
<proteinExistence type="inferred from homology"/>
<dbReference type="GO" id="GO:0032259">
    <property type="term" value="P:methylation"/>
    <property type="evidence" value="ECO:0007669"/>
    <property type="project" value="UniProtKB-KW"/>
</dbReference>
<keyword evidence="5 8" id="KW-0489">Methyltransferase</keyword>
<evidence type="ECO:0000256" key="8">
    <source>
        <dbReference type="PIRNR" id="PIRNR016305"/>
    </source>
</evidence>
<dbReference type="GO" id="GO:0018423">
    <property type="term" value="F:protein C-terminal leucine carboxyl O-methyltransferase activity"/>
    <property type="evidence" value="ECO:0007669"/>
    <property type="project" value="UniProtKB-EC"/>
</dbReference>
<accession>A0A1Y1WH27</accession>
<dbReference type="AlphaFoldDB" id="A0A1Y1WH27"/>
<dbReference type="Proteomes" id="UP000193922">
    <property type="component" value="Unassembled WGS sequence"/>
</dbReference>
<feature type="binding site" evidence="9">
    <location>
        <position position="182"/>
    </location>
    <ligand>
        <name>S-adenosyl-L-methionine</name>
        <dbReference type="ChEBI" id="CHEBI:59789"/>
    </ligand>
</feature>
<dbReference type="PANTHER" id="PTHR13600:SF21">
    <property type="entry name" value="LEUCINE CARBOXYL METHYLTRANSFERASE 1"/>
    <property type="match status" value="1"/>
</dbReference>
<evidence type="ECO:0000313" key="10">
    <source>
        <dbReference type="EMBL" id="ORX72424.1"/>
    </source>
</evidence>
<dbReference type="EC" id="2.1.1.233" evidence="3 8"/>
<sequence length="319" mass="36411">MPVTESSDDAIVQGTSNDAAVSRESAARLGYMADRYIHNFVRQPQRRPPLINRGTYCRFHGIQSALRQFTESEAEPKQVVVLGAGLDTAYFILKSEGLLNNVRYFETDFEEITAKKASTVYRKRELKALLPPDIKVARGGAELHSPSYNLLAGDLRAFEAQVVPKLMERGFQTDVPTLFISECVLIYLDPKYSDRILDWATDNVLNCGIITYEQILPGDRFGKMMIENLRARGLELRGLHAHPTLESMEKRFSGRGWQFSKAVDLVDYHDQCVEKNELDRIARIEFLDEWEEFTLLAQHYAFTFAYRTSSLPFSAMHIV</sequence>
<feature type="binding site" evidence="9">
    <location>
        <position position="58"/>
    </location>
    <ligand>
        <name>S-adenosyl-L-methionine</name>
        <dbReference type="ChEBI" id="CHEBI:59789"/>
    </ligand>
</feature>
<evidence type="ECO:0000256" key="9">
    <source>
        <dbReference type="PIRSR" id="PIRSR016305-1"/>
    </source>
</evidence>
<comment type="catalytic activity">
    <reaction evidence="1 8">
        <text>[phosphatase 2A protein]-C-terminal L-leucine + S-adenosyl-L-methionine = [phosphatase 2A protein]-C-terminal L-leucine methyl ester + S-adenosyl-L-homocysteine</text>
        <dbReference type="Rhea" id="RHEA:48544"/>
        <dbReference type="Rhea" id="RHEA-COMP:12134"/>
        <dbReference type="Rhea" id="RHEA-COMP:12135"/>
        <dbReference type="ChEBI" id="CHEBI:57856"/>
        <dbReference type="ChEBI" id="CHEBI:59789"/>
        <dbReference type="ChEBI" id="CHEBI:90516"/>
        <dbReference type="ChEBI" id="CHEBI:90517"/>
        <dbReference type="EC" id="2.1.1.233"/>
    </reaction>
</comment>
<name>A0A1Y1WH27_9FUNG</name>
<dbReference type="EMBL" id="MCFD01000003">
    <property type="protein sequence ID" value="ORX72424.1"/>
    <property type="molecule type" value="Genomic_DNA"/>
</dbReference>
<evidence type="ECO:0000256" key="7">
    <source>
        <dbReference type="ARBA" id="ARBA00022691"/>
    </source>
</evidence>
<dbReference type="PIRSF" id="PIRSF016305">
    <property type="entry name" value="LCM_mtfrase"/>
    <property type="match status" value="1"/>
</dbReference>